<sequence>MLQNWFEKGMTFEQYVEKMEVNKEELLTIYNQTALTEEEHAFFVGLTNKPTKVIVLAADWCGDALLCIPVMKRIMEATATDMRLLIRDENLELMDQYLTNGTARAIPIFIFMDNEGTELAVWGPRSAYVQDLVISLRSALPPKDTPDFEAKVKEVHHTMKDKFLHDKTMTDSVIKSVQEKFMS</sequence>
<dbReference type="SUPFAM" id="SSF52833">
    <property type="entry name" value="Thioredoxin-like"/>
    <property type="match status" value="1"/>
</dbReference>
<reference evidence="1" key="2">
    <citation type="submission" date="2020-09" db="EMBL/GenBank/DDBJ databases">
        <authorList>
            <person name="Sun Q."/>
            <person name="Zhou Y."/>
        </authorList>
    </citation>
    <scope>NUCLEOTIDE SEQUENCE</scope>
    <source>
        <strain evidence="1">CGMCC 1.12698</strain>
    </source>
</reference>
<gene>
    <name evidence="1" type="ORF">GCM10007140_00750</name>
</gene>
<evidence type="ECO:0000313" key="2">
    <source>
        <dbReference type="Proteomes" id="UP000605259"/>
    </source>
</evidence>
<evidence type="ECO:0000313" key="1">
    <source>
        <dbReference type="EMBL" id="GGE54246.1"/>
    </source>
</evidence>
<reference evidence="1" key="1">
    <citation type="journal article" date="2014" name="Int. J. Syst. Evol. Microbiol.">
        <title>Complete genome sequence of Corynebacterium casei LMG S-19264T (=DSM 44701T), isolated from a smear-ripened cheese.</title>
        <authorList>
            <consortium name="US DOE Joint Genome Institute (JGI-PGF)"/>
            <person name="Walter F."/>
            <person name="Albersmeier A."/>
            <person name="Kalinowski J."/>
            <person name="Ruckert C."/>
        </authorList>
    </citation>
    <scope>NUCLEOTIDE SEQUENCE</scope>
    <source>
        <strain evidence="1">CGMCC 1.12698</strain>
    </source>
</reference>
<protein>
    <submittedName>
        <fullName evidence="1">Thioredoxin</fullName>
    </submittedName>
</protein>
<keyword evidence="2" id="KW-1185">Reference proteome</keyword>
<dbReference type="InterPro" id="IPR036249">
    <property type="entry name" value="Thioredoxin-like_sf"/>
</dbReference>
<comment type="caution">
    <text evidence="1">The sequence shown here is derived from an EMBL/GenBank/DDBJ whole genome shotgun (WGS) entry which is preliminary data.</text>
</comment>
<accession>A0A917AHZ9</accession>
<dbReference type="Pfam" id="PF14595">
    <property type="entry name" value="Thioredoxin_9"/>
    <property type="match status" value="1"/>
</dbReference>
<dbReference type="EMBL" id="BMFK01000001">
    <property type="protein sequence ID" value="GGE54246.1"/>
    <property type="molecule type" value="Genomic_DNA"/>
</dbReference>
<organism evidence="1 2">
    <name type="scientific">Priestia taiwanensis</name>
    <dbReference type="NCBI Taxonomy" id="1347902"/>
    <lineage>
        <taxon>Bacteria</taxon>
        <taxon>Bacillati</taxon>
        <taxon>Bacillota</taxon>
        <taxon>Bacilli</taxon>
        <taxon>Bacillales</taxon>
        <taxon>Bacillaceae</taxon>
        <taxon>Priestia</taxon>
    </lineage>
</organism>
<dbReference type="RefSeq" id="WP_188386485.1">
    <property type="nucleotide sequence ID" value="NZ_BMFK01000001.1"/>
</dbReference>
<dbReference type="AlphaFoldDB" id="A0A917AHZ9"/>
<dbReference type="Proteomes" id="UP000605259">
    <property type="component" value="Unassembled WGS sequence"/>
</dbReference>
<proteinExistence type="predicted"/>
<name>A0A917AHZ9_9BACI</name>
<dbReference type="Gene3D" id="3.40.30.10">
    <property type="entry name" value="Glutaredoxin"/>
    <property type="match status" value="1"/>
</dbReference>